<accession>A0ABP7T2B2</accession>
<dbReference type="Pfam" id="PF16074">
    <property type="entry name" value="PilW"/>
    <property type="match status" value="1"/>
</dbReference>
<protein>
    <recommendedName>
        <fullName evidence="3">Type IV pilus assembly protein PilW</fullName>
    </recommendedName>
</protein>
<evidence type="ECO:0008006" key="3">
    <source>
        <dbReference type="Google" id="ProtNLM"/>
    </source>
</evidence>
<name>A0ABP7T2B2_9BURK</name>
<proteinExistence type="predicted"/>
<comment type="caution">
    <text evidence="1">The sequence shown here is derived from an EMBL/GenBank/DDBJ whole genome shotgun (WGS) entry which is preliminary data.</text>
</comment>
<organism evidence="1 2">
    <name type="scientific">Actimicrobium antarcticum</name>
    <dbReference type="NCBI Taxonomy" id="1051899"/>
    <lineage>
        <taxon>Bacteria</taxon>
        <taxon>Pseudomonadati</taxon>
        <taxon>Pseudomonadota</taxon>
        <taxon>Betaproteobacteria</taxon>
        <taxon>Burkholderiales</taxon>
        <taxon>Oxalobacteraceae</taxon>
        <taxon>Actimicrobium</taxon>
    </lineage>
</organism>
<gene>
    <name evidence="1" type="ORF">GCM10022212_15310</name>
</gene>
<dbReference type="EMBL" id="BAAAZE010000007">
    <property type="protein sequence ID" value="GAA4019869.1"/>
    <property type="molecule type" value="Genomic_DNA"/>
</dbReference>
<evidence type="ECO:0000313" key="1">
    <source>
        <dbReference type="EMBL" id="GAA4019869.1"/>
    </source>
</evidence>
<sequence>MISIAISLVVILAISGLYLSQRATYNTQGALSRIQENARYLMQVLTRDVRLSGYRDINATASFVTNAAGSKLFITGRNDTGLNGSDELTLQFFGASDTSGNADGSITDCRGTAIGRDTLVTQIYTVQLDATTNEPALFCDNGGAAGAVALVSGIESLQFLYAVDINSDGARFSYQPEGVADSSKATSLLISVVLRSTTGNEAKGLTAPVFNHFGDTYASGNVAPASDPGSVFKPANDGRIRKHITFSVSLRNRLD</sequence>
<reference evidence="2" key="1">
    <citation type="journal article" date="2019" name="Int. J. Syst. Evol. Microbiol.">
        <title>The Global Catalogue of Microorganisms (GCM) 10K type strain sequencing project: providing services to taxonomists for standard genome sequencing and annotation.</title>
        <authorList>
            <consortium name="The Broad Institute Genomics Platform"/>
            <consortium name="The Broad Institute Genome Sequencing Center for Infectious Disease"/>
            <person name="Wu L."/>
            <person name="Ma J."/>
        </authorList>
    </citation>
    <scope>NUCLEOTIDE SEQUENCE [LARGE SCALE GENOMIC DNA]</scope>
    <source>
        <strain evidence="2">JCM 16673</strain>
    </source>
</reference>
<dbReference type="Proteomes" id="UP001501353">
    <property type="component" value="Unassembled WGS sequence"/>
</dbReference>
<keyword evidence="2" id="KW-1185">Reference proteome</keyword>
<dbReference type="InterPro" id="IPR032092">
    <property type="entry name" value="PilW"/>
</dbReference>
<evidence type="ECO:0000313" key="2">
    <source>
        <dbReference type="Proteomes" id="UP001501353"/>
    </source>
</evidence>